<dbReference type="RefSeq" id="WP_080025212.1">
    <property type="nucleotide sequence ID" value="NZ_CAUCIF010000001.1"/>
</dbReference>
<dbReference type="Pfam" id="PF03466">
    <property type="entry name" value="LysR_substrate"/>
    <property type="match status" value="1"/>
</dbReference>
<dbReference type="InterPro" id="IPR000847">
    <property type="entry name" value="LysR_HTH_N"/>
</dbReference>
<keyword evidence="3" id="KW-0238">DNA-binding</keyword>
<dbReference type="Gene3D" id="3.40.190.290">
    <property type="match status" value="1"/>
</dbReference>
<reference evidence="7 8" key="1">
    <citation type="submission" date="2017-03" db="EMBL/GenBank/DDBJ databases">
        <title>Rapid Whole Genome Sequencing of Comamonas kerstersii Causing Continuous ambulatory Peritoneal Dialysis-Associated Peritonitis.</title>
        <authorList>
            <person name="Zheng B."/>
        </authorList>
    </citation>
    <scope>NUCLEOTIDE SEQUENCE [LARGE SCALE GENOMIC DNA]</scope>
    <source>
        <strain evidence="7 8">8943</strain>
    </source>
</reference>
<dbReference type="InterPro" id="IPR005119">
    <property type="entry name" value="LysR_subst-bd"/>
</dbReference>
<dbReference type="SUPFAM" id="SSF46785">
    <property type="entry name" value="Winged helix' DNA-binding domain"/>
    <property type="match status" value="1"/>
</dbReference>
<sequence>MTVRPLLGSSTMPHSPATTSRQRALLGQVSDMDLRLLRIFKSVVECGGMTAAELELNISTSTLSRHMKDLEERLGLVLCRRGRAGFALTPEGVQVYEATLQLLGGVNLFRNRIHEIHDRLGGSIEVALFDKTVTNPQAHIDLALKRFHERAPEVEIKLHVTHMHEIERGLMDGRYQVGIIPAHRSSSSLVYRDLFGEHMLLYCAPGHPLHGADHALLDWSTLQQHAFAGLGYHSPNMEVTRQMGLRRTATGFDQEAIATLIQTGCFIGFLPEHYGRLLEAHGHLQAIAPERFHYDCQFVAMWRLSPQPSRAAQTMIECLVQAHADSSTLL</sequence>
<dbReference type="CDD" id="cd00090">
    <property type="entry name" value="HTH_ARSR"/>
    <property type="match status" value="1"/>
</dbReference>
<proteinExistence type="inferred from homology"/>
<dbReference type="InterPro" id="IPR036388">
    <property type="entry name" value="WH-like_DNA-bd_sf"/>
</dbReference>
<dbReference type="KEGG" id="cke:B5M06_09510"/>
<dbReference type="GeneID" id="83039557"/>
<evidence type="ECO:0000313" key="8">
    <source>
        <dbReference type="Proteomes" id="UP000242792"/>
    </source>
</evidence>
<dbReference type="InterPro" id="IPR011991">
    <property type="entry name" value="ArsR-like_HTH"/>
</dbReference>
<comment type="similarity">
    <text evidence="1">Belongs to the LysR transcriptional regulatory family.</text>
</comment>
<evidence type="ECO:0000259" key="6">
    <source>
        <dbReference type="PROSITE" id="PS50931"/>
    </source>
</evidence>
<dbReference type="Gene3D" id="1.10.10.10">
    <property type="entry name" value="Winged helix-like DNA-binding domain superfamily/Winged helix DNA-binding domain"/>
    <property type="match status" value="1"/>
</dbReference>
<accession>A0A1V0BEX6</accession>
<dbReference type="PANTHER" id="PTHR30126:SF98">
    <property type="entry name" value="HTH-TYPE TRANSCRIPTIONAL ACTIVATOR BAUR"/>
    <property type="match status" value="1"/>
</dbReference>
<feature type="compositionally biased region" description="Polar residues" evidence="5">
    <location>
        <begin position="8"/>
        <end position="22"/>
    </location>
</feature>
<evidence type="ECO:0000256" key="3">
    <source>
        <dbReference type="ARBA" id="ARBA00023125"/>
    </source>
</evidence>
<dbReference type="AlphaFoldDB" id="A0A1V0BEX6"/>
<evidence type="ECO:0000256" key="4">
    <source>
        <dbReference type="ARBA" id="ARBA00023163"/>
    </source>
</evidence>
<feature type="region of interest" description="Disordered" evidence="5">
    <location>
        <begin position="1"/>
        <end position="22"/>
    </location>
</feature>
<dbReference type="CDD" id="cd05466">
    <property type="entry name" value="PBP2_LTTR_substrate"/>
    <property type="match status" value="1"/>
</dbReference>
<dbReference type="SUPFAM" id="SSF53850">
    <property type="entry name" value="Periplasmic binding protein-like II"/>
    <property type="match status" value="1"/>
</dbReference>
<dbReference type="PROSITE" id="PS50931">
    <property type="entry name" value="HTH_LYSR"/>
    <property type="match status" value="1"/>
</dbReference>
<dbReference type="GO" id="GO:0000976">
    <property type="term" value="F:transcription cis-regulatory region binding"/>
    <property type="evidence" value="ECO:0007669"/>
    <property type="project" value="TreeGrafter"/>
</dbReference>
<dbReference type="GO" id="GO:0003700">
    <property type="term" value="F:DNA-binding transcription factor activity"/>
    <property type="evidence" value="ECO:0007669"/>
    <property type="project" value="InterPro"/>
</dbReference>
<dbReference type="InterPro" id="IPR036390">
    <property type="entry name" value="WH_DNA-bd_sf"/>
</dbReference>
<organism evidence="7 8">
    <name type="scientific">Comamonas kerstersii</name>
    <dbReference type="NCBI Taxonomy" id="225992"/>
    <lineage>
        <taxon>Bacteria</taxon>
        <taxon>Pseudomonadati</taxon>
        <taxon>Pseudomonadota</taxon>
        <taxon>Betaproteobacteria</taxon>
        <taxon>Burkholderiales</taxon>
        <taxon>Comamonadaceae</taxon>
        <taxon>Comamonas</taxon>
    </lineage>
</organism>
<dbReference type="Proteomes" id="UP000242792">
    <property type="component" value="Chromosome"/>
</dbReference>
<keyword evidence="2" id="KW-0805">Transcription regulation</keyword>
<dbReference type="EMBL" id="CP020121">
    <property type="protein sequence ID" value="AQZ98450.1"/>
    <property type="molecule type" value="Genomic_DNA"/>
</dbReference>
<gene>
    <name evidence="7" type="ORF">B5M06_09510</name>
</gene>
<protein>
    <submittedName>
        <fullName evidence="7">LysR family transcriptional regulator</fullName>
    </submittedName>
</protein>
<evidence type="ECO:0000313" key="7">
    <source>
        <dbReference type="EMBL" id="AQZ98450.1"/>
    </source>
</evidence>
<evidence type="ECO:0000256" key="2">
    <source>
        <dbReference type="ARBA" id="ARBA00023015"/>
    </source>
</evidence>
<dbReference type="Pfam" id="PF00126">
    <property type="entry name" value="HTH_1"/>
    <property type="match status" value="1"/>
</dbReference>
<evidence type="ECO:0000256" key="5">
    <source>
        <dbReference type="SAM" id="MobiDB-lite"/>
    </source>
</evidence>
<keyword evidence="4" id="KW-0804">Transcription</keyword>
<name>A0A1V0BEX6_9BURK</name>
<evidence type="ECO:0000256" key="1">
    <source>
        <dbReference type="ARBA" id="ARBA00009437"/>
    </source>
</evidence>
<feature type="domain" description="HTH lysR-type" evidence="6">
    <location>
        <begin position="32"/>
        <end position="89"/>
    </location>
</feature>
<dbReference type="PANTHER" id="PTHR30126">
    <property type="entry name" value="HTH-TYPE TRANSCRIPTIONAL REGULATOR"/>
    <property type="match status" value="1"/>
</dbReference>